<comment type="caution">
    <text evidence="1">The sequence shown here is derived from an EMBL/GenBank/DDBJ whole genome shotgun (WGS) entry which is preliminary data.</text>
</comment>
<accession>A0A8T1VBL2</accession>
<gene>
    <name evidence="1" type="ORF">PHYPSEUDO_012545</name>
</gene>
<proteinExistence type="predicted"/>
<sequence>MHTTVHLALTNGKYASYTAQQFVEFVQVHWRKYGFFPHPAVLRGLFGWDCGTRELSILHFVRVTELEKRERVRRSDMSNFSKKNKLPVPTEATELSVLVGAVEVLCNVSRQLYQPAVHEALEAATTFLSELRVSELPTSVDALAEITAWMDDRLELFRVFVADESLSQATSIKSHFSASHESFVRVYQLILRQDVASALKAAKSASIQNDRANGGAGSDKRVFIPIEIRKALPKHGQKQICLRFLSAQGCRGKNGICIIKNLCHFKPAALPDSVREFIVSNYGGMSADMQ</sequence>
<evidence type="ECO:0000313" key="2">
    <source>
        <dbReference type="Proteomes" id="UP000694044"/>
    </source>
</evidence>
<reference evidence="1" key="1">
    <citation type="submission" date="2021-02" db="EMBL/GenBank/DDBJ databases">
        <authorList>
            <person name="Palmer J.M."/>
        </authorList>
    </citation>
    <scope>NUCLEOTIDE SEQUENCE</scope>
    <source>
        <strain evidence="1">SCRP734</strain>
    </source>
</reference>
<keyword evidence="2" id="KW-1185">Reference proteome</keyword>
<name>A0A8T1VBL2_9STRA</name>
<dbReference type="EMBL" id="JAGDFM010000601">
    <property type="protein sequence ID" value="KAG7376924.1"/>
    <property type="molecule type" value="Genomic_DNA"/>
</dbReference>
<dbReference type="Proteomes" id="UP000694044">
    <property type="component" value="Unassembled WGS sequence"/>
</dbReference>
<organism evidence="1 2">
    <name type="scientific">Phytophthora pseudosyringae</name>
    <dbReference type="NCBI Taxonomy" id="221518"/>
    <lineage>
        <taxon>Eukaryota</taxon>
        <taxon>Sar</taxon>
        <taxon>Stramenopiles</taxon>
        <taxon>Oomycota</taxon>
        <taxon>Peronosporomycetes</taxon>
        <taxon>Peronosporales</taxon>
        <taxon>Peronosporaceae</taxon>
        <taxon>Phytophthora</taxon>
    </lineage>
</organism>
<protein>
    <submittedName>
        <fullName evidence="1">Uncharacterized protein</fullName>
    </submittedName>
</protein>
<evidence type="ECO:0000313" key="1">
    <source>
        <dbReference type="EMBL" id="KAG7376924.1"/>
    </source>
</evidence>
<dbReference type="OrthoDB" id="121662at2759"/>
<dbReference type="AlphaFoldDB" id="A0A8T1VBL2"/>